<name>A0ABR7MXM2_9FIRM</name>
<feature type="domain" description="HTH marR-type" evidence="1">
    <location>
        <begin position="14"/>
        <end position="149"/>
    </location>
</feature>
<dbReference type="Proteomes" id="UP000606193">
    <property type="component" value="Unassembled WGS sequence"/>
</dbReference>
<dbReference type="SUPFAM" id="SSF46785">
    <property type="entry name" value="Winged helix' DNA-binding domain"/>
    <property type="match status" value="1"/>
</dbReference>
<organism evidence="2 3">
    <name type="scientific">Jutongia huaianensis</name>
    <dbReference type="NCBI Taxonomy" id="2763668"/>
    <lineage>
        <taxon>Bacteria</taxon>
        <taxon>Bacillati</taxon>
        <taxon>Bacillota</taxon>
        <taxon>Clostridia</taxon>
        <taxon>Lachnospirales</taxon>
        <taxon>Lachnospiraceae</taxon>
        <taxon>Jutongia</taxon>
    </lineage>
</organism>
<sequence>MSGQGQVMGEGIMDDRVEQLLSGQYFKKYQEAMYSEITEKFNMTLMEVRVLLFFDNHGSSNTAKDLVRIFHYTKSNVSKAIDSLLLRGYLKKQYDDQDRRYIHLTVQPEAADVLEMARQCQKDMFQSVFRGISEEELQIVQKVAQKIHQNISEAMQ</sequence>
<dbReference type="EMBL" id="JACRSX010000001">
    <property type="protein sequence ID" value="MBC8561126.1"/>
    <property type="molecule type" value="Genomic_DNA"/>
</dbReference>
<accession>A0ABR7MXM2</accession>
<dbReference type="Pfam" id="PF12802">
    <property type="entry name" value="MarR_2"/>
    <property type="match status" value="1"/>
</dbReference>
<dbReference type="PANTHER" id="PTHR33164:SF89">
    <property type="entry name" value="MARR FAMILY REGULATORY PROTEIN"/>
    <property type="match status" value="1"/>
</dbReference>
<evidence type="ECO:0000313" key="2">
    <source>
        <dbReference type="EMBL" id="MBC8561126.1"/>
    </source>
</evidence>
<dbReference type="Gene3D" id="1.10.10.10">
    <property type="entry name" value="Winged helix-like DNA-binding domain superfamily/Winged helix DNA-binding domain"/>
    <property type="match status" value="1"/>
</dbReference>
<dbReference type="InterPro" id="IPR000835">
    <property type="entry name" value="HTH_MarR-typ"/>
</dbReference>
<dbReference type="InterPro" id="IPR039422">
    <property type="entry name" value="MarR/SlyA-like"/>
</dbReference>
<dbReference type="SMART" id="SM00347">
    <property type="entry name" value="HTH_MARR"/>
    <property type="match status" value="1"/>
</dbReference>
<dbReference type="PRINTS" id="PR00598">
    <property type="entry name" value="HTHMARR"/>
</dbReference>
<keyword evidence="3" id="KW-1185">Reference proteome</keyword>
<evidence type="ECO:0000313" key="3">
    <source>
        <dbReference type="Proteomes" id="UP000606193"/>
    </source>
</evidence>
<dbReference type="InterPro" id="IPR036388">
    <property type="entry name" value="WH-like_DNA-bd_sf"/>
</dbReference>
<gene>
    <name evidence="2" type="ORF">H8704_00530</name>
</gene>
<evidence type="ECO:0000259" key="1">
    <source>
        <dbReference type="PROSITE" id="PS50995"/>
    </source>
</evidence>
<dbReference type="PROSITE" id="PS50995">
    <property type="entry name" value="HTH_MARR_2"/>
    <property type="match status" value="1"/>
</dbReference>
<comment type="caution">
    <text evidence="2">The sequence shown here is derived from an EMBL/GenBank/DDBJ whole genome shotgun (WGS) entry which is preliminary data.</text>
</comment>
<reference evidence="2 3" key="1">
    <citation type="submission" date="2020-08" db="EMBL/GenBank/DDBJ databases">
        <title>Genome public.</title>
        <authorList>
            <person name="Liu C."/>
            <person name="Sun Q."/>
        </authorList>
    </citation>
    <scope>NUCLEOTIDE SEQUENCE [LARGE SCALE GENOMIC DNA]</scope>
    <source>
        <strain evidence="2 3">NSJ-37</strain>
    </source>
</reference>
<dbReference type="RefSeq" id="WP_249296885.1">
    <property type="nucleotide sequence ID" value="NZ_JACRSX010000001.1"/>
</dbReference>
<dbReference type="InterPro" id="IPR036390">
    <property type="entry name" value="WH_DNA-bd_sf"/>
</dbReference>
<dbReference type="PANTHER" id="PTHR33164">
    <property type="entry name" value="TRANSCRIPTIONAL REGULATOR, MARR FAMILY"/>
    <property type="match status" value="1"/>
</dbReference>
<protein>
    <submittedName>
        <fullName evidence="2">MarR family transcriptional regulator</fullName>
    </submittedName>
</protein>
<proteinExistence type="predicted"/>